<protein>
    <submittedName>
        <fullName evidence="2">Uncharacterized protein</fullName>
    </submittedName>
</protein>
<feature type="compositionally biased region" description="Basic and acidic residues" evidence="1">
    <location>
        <begin position="28"/>
        <end position="57"/>
    </location>
</feature>
<feature type="compositionally biased region" description="Polar residues" evidence="1">
    <location>
        <begin position="614"/>
        <end position="633"/>
    </location>
</feature>
<feature type="compositionally biased region" description="Basic and acidic residues" evidence="1">
    <location>
        <begin position="344"/>
        <end position="358"/>
    </location>
</feature>
<name>A0A0B1PFE3_UNCNE</name>
<feature type="region of interest" description="Disordered" evidence="1">
    <location>
        <begin position="609"/>
        <end position="633"/>
    </location>
</feature>
<evidence type="ECO:0000256" key="1">
    <source>
        <dbReference type="SAM" id="MobiDB-lite"/>
    </source>
</evidence>
<gene>
    <name evidence="2" type="ORF">EV44_g1921</name>
</gene>
<organism evidence="2 3">
    <name type="scientific">Uncinula necator</name>
    <name type="common">Grape powdery mildew</name>
    <dbReference type="NCBI Taxonomy" id="52586"/>
    <lineage>
        <taxon>Eukaryota</taxon>
        <taxon>Fungi</taxon>
        <taxon>Dikarya</taxon>
        <taxon>Ascomycota</taxon>
        <taxon>Pezizomycotina</taxon>
        <taxon>Leotiomycetes</taxon>
        <taxon>Erysiphales</taxon>
        <taxon>Erysiphaceae</taxon>
        <taxon>Erysiphe</taxon>
    </lineage>
</organism>
<feature type="compositionally biased region" description="Basic and acidic residues" evidence="1">
    <location>
        <begin position="271"/>
        <end position="286"/>
    </location>
</feature>
<feature type="compositionally biased region" description="Polar residues" evidence="1">
    <location>
        <begin position="261"/>
        <end position="270"/>
    </location>
</feature>
<dbReference type="STRING" id="52586.A0A0B1PFE3"/>
<evidence type="ECO:0000313" key="2">
    <source>
        <dbReference type="EMBL" id="KHJ36035.1"/>
    </source>
</evidence>
<comment type="caution">
    <text evidence="2">The sequence shown here is derived from an EMBL/GenBank/DDBJ whole genome shotgun (WGS) entry which is preliminary data.</text>
</comment>
<feature type="compositionally biased region" description="Basic and acidic residues" evidence="1">
    <location>
        <begin position="400"/>
        <end position="426"/>
    </location>
</feature>
<accession>A0A0B1PFE3</accession>
<dbReference type="HOGENOM" id="CLU_380907_0_0_1"/>
<proteinExistence type="predicted"/>
<reference evidence="2 3" key="1">
    <citation type="journal article" date="2014" name="BMC Genomics">
        <title>Adaptive genomic structural variation in the grape powdery mildew pathogen, Erysiphe necator.</title>
        <authorList>
            <person name="Jones L."/>
            <person name="Riaz S."/>
            <person name="Morales-Cruz A."/>
            <person name="Amrine K.C."/>
            <person name="McGuire B."/>
            <person name="Gubler W.D."/>
            <person name="Walker M.A."/>
            <person name="Cantu D."/>
        </authorList>
    </citation>
    <scope>NUCLEOTIDE SEQUENCE [LARGE SCALE GENOMIC DNA]</scope>
    <source>
        <strain evidence="3">c</strain>
    </source>
</reference>
<dbReference type="AlphaFoldDB" id="A0A0B1PFE3"/>
<evidence type="ECO:0000313" key="3">
    <source>
        <dbReference type="Proteomes" id="UP000030854"/>
    </source>
</evidence>
<feature type="region of interest" description="Disordered" evidence="1">
    <location>
        <begin position="252"/>
        <end position="358"/>
    </location>
</feature>
<feature type="compositionally biased region" description="Basic and acidic residues" evidence="1">
    <location>
        <begin position="308"/>
        <end position="322"/>
    </location>
</feature>
<feature type="compositionally biased region" description="Polar residues" evidence="1">
    <location>
        <begin position="1"/>
        <end position="18"/>
    </location>
</feature>
<keyword evidence="3" id="KW-1185">Reference proteome</keyword>
<feature type="region of interest" description="Disordered" evidence="1">
    <location>
        <begin position="1"/>
        <end position="76"/>
    </location>
</feature>
<dbReference type="EMBL" id="JNVN01000164">
    <property type="protein sequence ID" value="KHJ36035.1"/>
    <property type="molecule type" value="Genomic_DNA"/>
</dbReference>
<sequence length="727" mass="84129">MNHVQENFSSGRSVQTSRPDLKLISPLTEKRKPVTTPEERDQDLSFSSRKEINDRTPRSPSKAGNPEVHQNDSLEEKNQNFINRGVLVDTSNCPPINTDFDQKLRLFKGFWKVPDRYILIPSDQKNLLSSQDSWFQLETNYSNLYANIPATVSENLISHLDQKLNPEGFQKDHRSFEALKANDYSPLWSNYSKRAQYIPSYFFRIPDDQIALLDETNSWFRGESDPSNRYARIPVEVSQNLISFLSSSFKIEEHSQKPTEENANTISESLDGNHESSRHDDSDHSEISNSIYVQQNRGPGPELNLTDKYQESSRHDDSDHSEISNSIYVQQNRGPGPELNLTDKYQESSRHDDSDHSEISNSIYVQQNCGPRPELNLIDKDQEKCNRDANSMSKSSSSIDEQKSCEPEKNPNFLDLDRASQNKDENPQLIISRQIEEEDEDFENNSLTSGPLSFSASNHDSFSDVSQVSKIFHSSNLPCTRVESYLNNPNVKDILNQSFYTKFKSIYPEYCGSIRDFTWALVYIEWLIPQDENLDWEYWDDFVRVLASEYTNNIRIYGDPITGLAYYKMEPRQALFCQNIISPKTLHIGLSSLNKDEVNYFRDAFRKEPKEPAQSHNTAQSTKPNEPQKSLSQELCEARKTTVDLMKPTEFIERSKLNNDEFRKEKSPNYISHEMPDNCPQKIHLNSWRQFLRKRKLAGTLSTINVDKVVQRRYCTTQRKEHNDPIV</sequence>
<feature type="region of interest" description="Disordered" evidence="1">
    <location>
        <begin position="387"/>
        <end position="426"/>
    </location>
</feature>
<dbReference type="Proteomes" id="UP000030854">
    <property type="component" value="Unassembled WGS sequence"/>
</dbReference>